<dbReference type="CDD" id="cd02440">
    <property type="entry name" value="AdoMet_MTases"/>
    <property type="match status" value="1"/>
</dbReference>
<dbReference type="EMBL" id="FWXB01000010">
    <property type="protein sequence ID" value="SMC12925.1"/>
    <property type="molecule type" value="Genomic_DNA"/>
</dbReference>
<keyword evidence="2" id="KW-1185">Reference proteome</keyword>
<evidence type="ECO:0000313" key="1">
    <source>
        <dbReference type="EMBL" id="SMC12925.1"/>
    </source>
</evidence>
<protein>
    <submittedName>
        <fullName evidence="1">Putative methyltransferase YcgJ</fullName>
        <ecNumber evidence="1">2.1.1.-</ecNumber>
    </submittedName>
</protein>
<name>A0A1X7BTK9_9RHOB</name>
<reference evidence="1 2" key="1">
    <citation type="submission" date="2017-03" db="EMBL/GenBank/DDBJ databases">
        <authorList>
            <person name="Afonso C.L."/>
            <person name="Miller P.J."/>
            <person name="Scott M.A."/>
            <person name="Spackman E."/>
            <person name="Goraichik I."/>
            <person name="Dimitrov K.M."/>
            <person name="Suarez D.L."/>
            <person name="Swayne D.E."/>
        </authorList>
    </citation>
    <scope>NUCLEOTIDE SEQUENCE [LARGE SCALE GENOMIC DNA]</scope>
    <source>
        <strain evidence="1 2">CECT 7745</strain>
    </source>
</reference>
<organism evidence="1 2">
    <name type="scientific">Roseovarius aestuarii</name>
    <dbReference type="NCBI Taxonomy" id="475083"/>
    <lineage>
        <taxon>Bacteria</taxon>
        <taxon>Pseudomonadati</taxon>
        <taxon>Pseudomonadota</taxon>
        <taxon>Alphaproteobacteria</taxon>
        <taxon>Rhodobacterales</taxon>
        <taxon>Roseobacteraceae</taxon>
        <taxon>Roseovarius</taxon>
    </lineage>
</organism>
<dbReference type="Gene3D" id="3.40.50.150">
    <property type="entry name" value="Vaccinia Virus protein VP39"/>
    <property type="match status" value="1"/>
</dbReference>
<dbReference type="PANTHER" id="PTHR43861">
    <property type="entry name" value="TRANS-ACONITATE 2-METHYLTRANSFERASE-RELATED"/>
    <property type="match status" value="1"/>
</dbReference>
<sequence>MQNGTKTSTHSRKTTIMTATAFETNFWSKVSRKYAERPIDNMEGYLDTLERTKAHLRPTDNALEIGCGTGSTALLLAPHVAHMTATDLAPGMIEVAREKLAEGGLDNVTFKIVDVPAHNPADGPYDVVMAHNLLHLLKDLDAALEHIATLVAPGGLFISKTVCEPRAGGLKFNLVRRLALPLMQLFGKAPFVNFLSAAQLDAKIELAGFEIIESADQTGFALSRYLVARKT</sequence>
<dbReference type="AlphaFoldDB" id="A0A1X7BTK9"/>
<dbReference type="Pfam" id="PF13489">
    <property type="entry name" value="Methyltransf_23"/>
    <property type="match status" value="1"/>
</dbReference>
<gene>
    <name evidence="1" type="primary">ycgJ_1</name>
    <name evidence="1" type="ORF">ROA7745_02758</name>
</gene>
<dbReference type="EC" id="2.1.1.-" evidence="1"/>
<accession>A0A1X7BTK9</accession>
<dbReference type="Proteomes" id="UP000193224">
    <property type="component" value="Unassembled WGS sequence"/>
</dbReference>
<keyword evidence="1" id="KW-0808">Transferase</keyword>
<dbReference type="SUPFAM" id="SSF53335">
    <property type="entry name" value="S-adenosyl-L-methionine-dependent methyltransferases"/>
    <property type="match status" value="1"/>
</dbReference>
<evidence type="ECO:0000313" key="2">
    <source>
        <dbReference type="Proteomes" id="UP000193224"/>
    </source>
</evidence>
<dbReference type="InterPro" id="IPR029063">
    <property type="entry name" value="SAM-dependent_MTases_sf"/>
</dbReference>
<dbReference type="GO" id="GO:0032259">
    <property type="term" value="P:methylation"/>
    <property type="evidence" value="ECO:0007669"/>
    <property type="project" value="UniProtKB-KW"/>
</dbReference>
<proteinExistence type="predicted"/>
<dbReference type="GO" id="GO:0008168">
    <property type="term" value="F:methyltransferase activity"/>
    <property type="evidence" value="ECO:0007669"/>
    <property type="project" value="UniProtKB-KW"/>
</dbReference>
<keyword evidence="1" id="KW-0489">Methyltransferase</keyword>